<sequence length="101" mass="11302">MRIEGNTLPAGENRYGRGKCGDTLHRVEGSGCGRNDSRESHDRVAVTLVGSLTPRYVDEPQRFVSDKALLSSLSRPQLNVLTWRGFTGGAFYRRNVTLRYT</sequence>
<organism evidence="2 3">
    <name type="scientific">Nesidiocoris tenuis</name>
    <dbReference type="NCBI Taxonomy" id="355587"/>
    <lineage>
        <taxon>Eukaryota</taxon>
        <taxon>Metazoa</taxon>
        <taxon>Ecdysozoa</taxon>
        <taxon>Arthropoda</taxon>
        <taxon>Hexapoda</taxon>
        <taxon>Insecta</taxon>
        <taxon>Pterygota</taxon>
        <taxon>Neoptera</taxon>
        <taxon>Paraneoptera</taxon>
        <taxon>Hemiptera</taxon>
        <taxon>Heteroptera</taxon>
        <taxon>Panheteroptera</taxon>
        <taxon>Cimicomorpha</taxon>
        <taxon>Miridae</taxon>
        <taxon>Dicyphina</taxon>
        <taxon>Nesidiocoris</taxon>
    </lineage>
</organism>
<accession>A0ABN7ALY4</accession>
<evidence type="ECO:0000313" key="2">
    <source>
        <dbReference type="EMBL" id="BES93245.1"/>
    </source>
</evidence>
<feature type="region of interest" description="Disordered" evidence="1">
    <location>
        <begin position="1"/>
        <end position="20"/>
    </location>
</feature>
<name>A0ABN7ALY4_9HEMI</name>
<dbReference type="EMBL" id="AP028912">
    <property type="protein sequence ID" value="BES93245.1"/>
    <property type="molecule type" value="Genomic_DNA"/>
</dbReference>
<gene>
    <name evidence="2" type="ORF">NTJ_06054</name>
</gene>
<keyword evidence="3" id="KW-1185">Reference proteome</keyword>
<dbReference type="Proteomes" id="UP001307889">
    <property type="component" value="Chromosome 4"/>
</dbReference>
<reference evidence="2 3" key="1">
    <citation type="submission" date="2023-09" db="EMBL/GenBank/DDBJ databases">
        <title>Nesidiocoris tenuis whole genome shotgun sequence.</title>
        <authorList>
            <person name="Shibata T."/>
            <person name="Shimoda M."/>
            <person name="Kobayashi T."/>
            <person name="Uehara T."/>
        </authorList>
    </citation>
    <scope>NUCLEOTIDE SEQUENCE [LARGE SCALE GENOMIC DNA]</scope>
    <source>
        <strain evidence="2 3">Japan</strain>
    </source>
</reference>
<proteinExistence type="predicted"/>
<protein>
    <submittedName>
        <fullName evidence="2">Uncharacterized protein</fullName>
    </submittedName>
</protein>
<evidence type="ECO:0000313" key="3">
    <source>
        <dbReference type="Proteomes" id="UP001307889"/>
    </source>
</evidence>
<evidence type="ECO:0000256" key="1">
    <source>
        <dbReference type="SAM" id="MobiDB-lite"/>
    </source>
</evidence>